<evidence type="ECO:0000259" key="1">
    <source>
        <dbReference type="Pfam" id="PF05050"/>
    </source>
</evidence>
<evidence type="ECO:0000313" key="3">
    <source>
        <dbReference type="Proteomes" id="UP000178964"/>
    </source>
</evidence>
<dbReference type="NCBIfam" id="TIGR01444">
    <property type="entry name" value="fkbM_fam"/>
    <property type="match status" value="1"/>
</dbReference>
<dbReference type="GO" id="GO:0016197">
    <property type="term" value="P:endosomal transport"/>
    <property type="evidence" value="ECO:0007669"/>
    <property type="project" value="TreeGrafter"/>
</dbReference>
<dbReference type="STRING" id="1802627.A3A70_03190"/>
<dbReference type="InterPro" id="IPR029063">
    <property type="entry name" value="SAM-dependent_MTases_sf"/>
</dbReference>
<proteinExistence type="predicted"/>
<organism evidence="2 3">
    <name type="scientific">candidate division WWE3 bacterium RIFCSPLOWO2_01_FULL_42_11</name>
    <dbReference type="NCBI Taxonomy" id="1802627"/>
    <lineage>
        <taxon>Bacteria</taxon>
        <taxon>Katanobacteria</taxon>
    </lineage>
</organism>
<feature type="domain" description="Methyltransferase FkbM" evidence="1">
    <location>
        <begin position="37"/>
        <end position="198"/>
    </location>
</feature>
<dbReference type="GO" id="GO:0006888">
    <property type="term" value="P:endoplasmic reticulum to Golgi vesicle-mediated transport"/>
    <property type="evidence" value="ECO:0007669"/>
    <property type="project" value="TreeGrafter"/>
</dbReference>
<name>A0A1F4VNA2_UNCKA</name>
<evidence type="ECO:0000313" key="2">
    <source>
        <dbReference type="EMBL" id="OGC58293.1"/>
    </source>
</evidence>
<dbReference type="Gene3D" id="3.40.50.150">
    <property type="entry name" value="Vaccinia Virus protein VP39"/>
    <property type="match status" value="1"/>
</dbReference>
<dbReference type="SUPFAM" id="SSF53335">
    <property type="entry name" value="S-adenosyl-L-methionine-dependent methyltransferases"/>
    <property type="match status" value="1"/>
</dbReference>
<protein>
    <recommendedName>
        <fullName evidence="1">Methyltransferase FkbM domain-containing protein</fullName>
    </recommendedName>
</protein>
<dbReference type="GO" id="GO:0005886">
    <property type="term" value="C:plasma membrane"/>
    <property type="evidence" value="ECO:0007669"/>
    <property type="project" value="TreeGrafter"/>
</dbReference>
<dbReference type="InterPro" id="IPR006342">
    <property type="entry name" value="FkbM_mtfrase"/>
</dbReference>
<dbReference type="EMBL" id="MEVK01000039">
    <property type="protein sequence ID" value="OGC58293.1"/>
    <property type="molecule type" value="Genomic_DNA"/>
</dbReference>
<gene>
    <name evidence="2" type="ORF">A3A70_03190</name>
</gene>
<comment type="caution">
    <text evidence="2">The sequence shown here is derived from an EMBL/GenBank/DDBJ whole genome shotgun (WGS) entry which is preliminary data.</text>
</comment>
<dbReference type="PANTHER" id="PTHR34009:SF2">
    <property type="entry name" value="PROTEIN STAR"/>
    <property type="match status" value="1"/>
</dbReference>
<dbReference type="Pfam" id="PF05050">
    <property type="entry name" value="Methyltransf_21"/>
    <property type="match status" value="1"/>
</dbReference>
<dbReference type="GO" id="GO:0005737">
    <property type="term" value="C:cytoplasm"/>
    <property type="evidence" value="ECO:0007669"/>
    <property type="project" value="GOC"/>
</dbReference>
<dbReference type="AlphaFoldDB" id="A0A1F4VNA2"/>
<reference evidence="2 3" key="1">
    <citation type="journal article" date="2016" name="Nat. Commun.">
        <title>Thousands of microbial genomes shed light on interconnected biogeochemical processes in an aquifer system.</title>
        <authorList>
            <person name="Anantharaman K."/>
            <person name="Brown C.T."/>
            <person name="Hug L.A."/>
            <person name="Sharon I."/>
            <person name="Castelle C.J."/>
            <person name="Probst A.J."/>
            <person name="Thomas B.C."/>
            <person name="Singh A."/>
            <person name="Wilkins M.J."/>
            <person name="Karaoz U."/>
            <person name="Brodie E.L."/>
            <person name="Williams K.H."/>
            <person name="Hubbard S.S."/>
            <person name="Banfield J.F."/>
        </authorList>
    </citation>
    <scope>NUCLEOTIDE SEQUENCE [LARGE SCALE GENOMIC DNA]</scope>
</reference>
<dbReference type="InterPro" id="IPR053202">
    <property type="entry name" value="EGF_Rcpt_Signaling_Reg"/>
</dbReference>
<dbReference type="PANTHER" id="PTHR34009">
    <property type="entry name" value="PROTEIN STAR"/>
    <property type="match status" value="1"/>
</dbReference>
<accession>A0A1F4VNA2</accession>
<sequence>MSRVLYRNPIRHSYSQDYEDNLLDYLLGYKPEGFYLDIGAYDPIRMSNTKRFYDRGWTGLNIEPSPTRFSLFPLLRPHDINLNVGLSSKEGELTFYDFDPPTLSTFSSEHANSYQNQGFTLISTNKVKVKVLSEILNSHPEIPEIDFVTIDTEGLDLEILTGNDWKRYRPTLICIEGNQPGFEQQLEQDAFFKKHKYELVAQTKHNSIYRNKR</sequence>
<dbReference type="Proteomes" id="UP000178964">
    <property type="component" value="Unassembled WGS sequence"/>
</dbReference>